<name>A0ABU8WSW3_9BURK</name>
<comment type="caution">
    <text evidence="1">The sequence shown here is derived from an EMBL/GenBank/DDBJ whole genome shotgun (WGS) entry which is preliminary data.</text>
</comment>
<protein>
    <submittedName>
        <fullName evidence="1">Formylmethanofuran dehydrogenase</fullName>
    </submittedName>
</protein>
<accession>A0ABU8WSW3</accession>
<gene>
    <name evidence="1" type="ORF">WKW82_28610</name>
</gene>
<proteinExistence type="predicted"/>
<dbReference type="Proteomes" id="UP001385892">
    <property type="component" value="Unassembled WGS sequence"/>
</dbReference>
<organism evidence="1 2">
    <name type="scientific">Variovorax rhizosphaerae</name>
    <dbReference type="NCBI Taxonomy" id="1836200"/>
    <lineage>
        <taxon>Bacteria</taxon>
        <taxon>Pseudomonadati</taxon>
        <taxon>Pseudomonadota</taxon>
        <taxon>Betaproteobacteria</taxon>
        <taxon>Burkholderiales</taxon>
        <taxon>Comamonadaceae</taxon>
        <taxon>Variovorax</taxon>
    </lineage>
</organism>
<sequence length="430" mass="43886">MNEAVPAARGELTRWTCPFCVLLCGDLGVRVGAALELAEGECPGARAGLARFPASPSSAKPQVDGKDCELAHAVEAAAGILAGSGQPLFGGLGTDVAGARALYRLACATGAICDAADGDALMQGVRALQDRGGFTTTLAEVRNRADLIVCVGGLPDGEADGFFDRCGVGEAVVPQRHVVLLGGTGIEREALAALGRRSGVTTETVPLRGDLFATVGLLAARVAGRAAREVPPALEALVGRLRAARYAVIVGQVGRLPSQGELIVEAVGRVVAKLNASTRAAAMWLGGGNGARTVNEVFTWLSGLPLRSRAGPAGLEHEPLCFGAQRLLDDGAVDSLLWVSSFDAGCAPPPTTLPLIVMGHPWLASSAARAGGVFIPVSTPGIGSPGHLIRTDGGAVLPLTALYRDTLPTLADVLADLTTAVRARRARSAA</sequence>
<evidence type="ECO:0000313" key="1">
    <source>
        <dbReference type="EMBL" id="MEJ8850632.1"/>
    </source>
</evidence>
<dbReference type="EMBL" id="JBBKZT010000016">
    <property type="protein sequence ID" value="MEJ8850632.1"/>
    <property type="molecule type" value="Genomic_DNA"/>
</dbReference>
<keyword evidence="2" id="KW-1185">Reference proteome</keyword>
<dbReference type="RefSeq" id="WP_340346026.1">
    <property type="nucleotide sequence ID" value="NZ_JBBKZT010000016.1"/>
</dbReference>
<evidence type="ECO:0000313" key="2">
    <source>
        <dbReference type="Proteomes" id="UP001385892"/>
    </source>
</evidence>
<reference evidence="1 2" key="1">
    <citation type="submission" date="2024-03" db="EMBL/GenBank/DDBJ databases">
        <title>Novel species of the genus Variovorax.</title>
        <authorList>
            <person name="Liu Q."/>
            <person name="Xin Y.-H."/>
        </authorList>
    </citation>
    <scope>NUCLEOTIDE SEQUENCE [LARGE SCALE GENOMIC DNA]</scope>
    <source>
        <strain evidence="1 2">KACC 18900</strain>
    </source>
</reference>